<dbReference type="OMA" id="WHRLNPW"/>
<evidence type="ECO:0000313" key="3">
    <source>
        <dbReference type="EMBL" id="EIW75815.1"/>
    </source>
</evidence>
<keyword evidence="4" id="KW-1185">Reference proteome</keyword>
<dbReference type="InterPro" id="IPR023214">
    <property type="entry name" value="HAD_sf"/>
</dbReference>
<dbReference type="PANTHER" id="PTHR43316">
    <property type="entry name" value="HYDROLASE, HALOACID DELAHOGENASE-RELATED"/>
    <property type="match status" value="1"/>
</dbReference>
<evidence type="ECO:0000256" key="1">
    <source>
        <dbReference type="ARBA" id="ARBA00008106"/>
    </source>
</evidence>
<dbReference type="AlphaFoldDB" id="A0A5M3MB22"/>
<dbReference type="Proteomes" id="UP000053558">
    <property type="component" value="Unassembled WGS sequence"/>
</dbReference>
<dbReference type="InterPro" id="IPR051540">
    <property type="entry name" value="S-2-haloacid_dehalogenase"/>
</dbReference>
<dbReference type="SFLD" id="SFLDG01129">
    <property type="entry name" value="C1.5:_HAD__Beta-PGM__Phosphata"/>
    <property type="match status" value="1"/>
</dbReference>
<sequence>MAHFNLRQVDALTFDVFGTTVDWFTTISREVARQSKGRIAEGSKDAEDFAKEWREGYYRGTKAVGAGGQASSLNVDVMHGDILETMLSSERWEHLGEVWPRDGEERRELIMSWHKLDPYPDTVSGLTKLKVQKFVIAFSNGNYRLLLDMAKHANLPWDGILSANFFGTYKPAPEAYASAQHHLDLPPERIAMVAAHIHDLRAAAKAGFRTVYVRRAAEDVGVADSVKPKNEGGEVDAVVGSFEELAALLKAA</sequence>
<protein>
    <submittedName>
        <fullName evidence="3">Haloacid dehalogenase</fullName>
    </submittedName>
</protein>
<dbReference type="InterPro" id="IPR006328">
    <property type="entry name" value="2-HAD"/>
</dbReference>
<dbReference type="SUPFAM" id="SSF56784">
    <property type="entry name" value="HAD-like"/>
    <property type="match status" value="1"/>
</dbReference>
<comment type="caution">
    <text evidence="3">The sequence shown here is derived from an EMBL/GenBank/DDBJ whole genome shotgun (WGS) entry which is preliminary data.</text>
</comment>
<dbReference type="SFLD" id="SFLDS00003">
    <property type="entry name" value="Haloacid_Dehalogenase"/>
    <property type="match status" value="1"/>
</dbReference>
<dbReference type="PANTHER" id="PTHR43316:SF3">
    <property type="entry name" value="HALOACID DEHALOGENASE, TYPE II (AFU_ORTHOLOGUE AFUA_2G07750)-RELATED"/>
    <property type="match status" value="1"/>
</dbReference>
<dbReference type="InterPro" id="IPR036412">
    <property type="entry name" value="HAD-like_sf"/>
</dbReference>
<dbReference type="KEGG" id="cput:CONPUDRAFT_169082"/>
<dbReference type="NCBIfam" id="TIGR01428">
    <property type="entry name" value="HAD_type_II"/>
    <property type="match status" value="1"/>
</dbReference>
<dbReference type="RefSeq" id="XP_007773831.1">
    <property type="nucleotide sequence ID" value="XM_007775641.1"/>
</dbReference>
<accession>A0A5M3MB22</accession>
<name>A0A5M3MB22_CONPW</name>
<dbReference type="OrthoDB" id="2363873at2759"/>
<dbReference type="Gene3D" id="1.10.150.240">
    <property type="entry name" value="Putative phosphatase, domain 2"/>
    <property type="match status" value="1"/>
</dbReference>
<dbReference type="GO" id="GO:0016791">
    <property type="term" value="F:phosphatase activity"/>
    <property type="evidence" value="ECO:0007669"/>
    <property type="project" value="UniProtKB-ARBA"/>
</dbReference>
<keyword evidence="2" id="KW-0378">Hydrolase</keyword>
<dbReference type="Pfam" id="PF00702">
    <property type="entry name" value="Hydrolase"/>
    <property type="match status" value="1"/>
</dbReference>
<dbReference type="InterPro" id="IPR006439">
    <property type="entry name" value="HAD-SF_hydro_IA"/>
</dbReference>
<dbReference type="NCBIfam" id="TIGR01493">
    <property type="entry name" value="HAD-SF-IA-v2"/>
    <property type="match status" value="1"/>
</dbReference>
<dbReference type="GO" id="GO:0019120">
    <property type="term" value="F:hydrolase activity, acting on acid halide bonds, in C-halide compounds"/>
    <property type="evidence" value="ECO:0007669"/>
    <property type="project" value="InterPro"/>
</dbReference>
<proteinExistence type="inferred from homology"/>
<gene>
    <name evidence="3" type="ORF">CONPUDRAFT_169082</name>
</gene>
<dbReference type="EMBL" id="JH711587">
    <property type="protein sequence ID" value="EIW75815.1"/>
    <property type="molecule type" value="Genomic_DNA"/>
</dbReference>
<reference evidence="4" key="1">
    <citation type="journal article" date="2012" name="Science">
        <title>The Paleozoic origin of enzymatic lignin decomposition reconstructed from 31 fungal genomes.</title>
        <authorList>
            <person name="Floudas D."/>
            <person name="Binder M."/>
            <person name="Riley R."/>
            <person name="Barry K."/>
            <person name="Blanchette R.A."/>
            <person name="Henrissat B."/>
            <person name="Martinez A.T."/>
            <person name="Otillar R."/>
            <person name="Spatafora J.W."/>
            <person name="Yadav J.S."/>
            <person name="Aerts A."/>
            <person name="Benoit I."/>
            <person name="Boyd A."/>
            <person name="Carlson A."/>
            <person name="Copeland A."/>
            <person name="Coutinho P.M."/>
            <person name="de Vries R.P."/>
            <person name="Ferreira P."/>
            <person name="Findley K."/>
            <person name="Foster B."/>
            <person name="Gaskell J."/>
            <person name="Glotzer D."/>
            <person name="Gorecki P."/>
            <person name="Heitman J."/>
            <person name="Hesse C."/>
            <person name="Hori C."/>
            <person name="Igarashi K."/>
            <person name="Jurgens J.A."/>
            <person name="Kallen N."/>
            <person name="Kersten P."/>
            <person name="Kohler A."/>
            <person name="Kuees U."/>
            <person name="Kumar T.K.A."/>
            <person name="Kuo A."/>
            <person name="LaButti K."/>
            <person name="Larrondo L.F."/>
            <person name="Lindquist E."/>
            <person name="Ling A."/>
            <person name="Lombard V."/>
            <person name="Lucas S."/>
            <person name="Lundell T."/>
            <person name="Martin R."/>
            <person name="McLaughlin D.J."/>
            <person name="Morgenstern I."/>
            <person name="Morin E."/>
            <person name="Murat C."/>
            <person name="Nagy L.G."/>
            <person name="Nolan M."/>
            <person name="Ohm R.A."/>
            <person name="Patyshakuliyeva A."/>
            <person name="Rokas A."/>
            <person name="Ruiz-Duenas F.J."/>
            <person name="Sabat G."/>
            <person name="Salamov A."/>
            <person name="Samejima M."/>
            <person name="Schmutz J."/>
            <person name="Slot J.C."/>
            <person name="St John F."/>
            <person name="Stenlid J."/>
            <person name="Sun H."/>
            <person name="Sun S."/>
            <person name="Syed K."/>
            <person name="Tsang A."/>
            <person name="Wiebenga A."/>
            <person name="Young D."/>
            <person name="Pisabarro A."/>
            <person name="Eastwood D.C."/>
            <person name="Martin F."/>
            <person name="Cullen D."/>
            <person name="Grigoriev I.V."/>
            <person name="Hibbett D.S."/>
        </authorList>
    </citation>
    <scope>NUCLEOTIDE SEQUENCE [LARGE SCALE GENOMIC DNA]</scope>
    <source>
        <strain evidence="4">RWD-64-598 SS2</strain>
    </source>
</reference>
<dbReference type="InterPro" id="IPR023198">
    <property type="entry name" value="PGP-like_dom2"/>
</dbReference>
<evidence type="ECO:0000313" key="4">
    <source>
        <dbReference type="Proteomes" id="UP000053558"/>
    </source>
</evidence>
<evidence type="ECO:0000256" key="2">
    <source>
        <dbReference type="ARBA" id="ARBA00022801"/>
    </source>
</evidence>
<comment type="similarity">
    <text evidence="1">Belongs to the HAD-like hydrolase superfamily. S-2-haloalkanoic acid dehalogenase family.</text>
</comment>
<dbReference type="GeneID" id="19206142"/>
<dbReference type="Gene3D" id="3.40.50.1000">
    <property type="entry name" value="HAD superfamily/HAD-like"/>
    <property type="match status" value="1"/>
</dbReference>
<dbReference type="PRINTS" id="PR00413">
    <property type="entry name" value="HADHALOGNASE"/>
</dbReference>
<organism evidence="3 4">
    <name type="scientific">Coniophora puteana (strain RWD-64-598)</name>
    <name type="common">Brown rot fungus</name>
    <dbReference type="NCBI Taxonomy" id="741705"/>
    <lineage>
        <taxon>Eukaryota</taxon>
        <taxon>Fungi</taxon>
        <taxon>Dikarya</taxon>
        <taxon>Basidiomycota</taxon>
        <taxon>Agaricomycotina</taxon>
        <taxon>Agaricomycetes</taxon>
        <taxon>Agaricomycetidae</taxon>
        <taxon>Boletales</taxon>
        <taxon>Coniophorineae</taxon>
        <taxon>Coniophoraceae</taxon>
        <taxon>Coniophora</taxon>
    </lineage>
</organism>